<dbReference type="AlphaFoldDB" id="A0A3M0ADB8"/>
<dbReference type="InterPro" id="IPR000595">
    <property type="entry name" value="cNMP-bd_dom"/>
</dbReference>
<dbReference type="Proteomes" id="UP000267187">
    <property type="component" value="Unassembled WGS sequence"/>
</dbReference>
<sequence length="237" mass="26838">MTVSKDSFNVIEIIARGPWFKNLPASAHEELAKGAKLELLKSNDYVFGVGQRTDSIFCILTGWVRASVNSADGDEFALTDLQTESWAGEASLFNDKPRVIDLHVKKDAWVLKIHRSVVNRLGEQYPLMYRDVAAYQVERARGVYELLAGMLLYPLKSRLAGRLLSMADETGQVVSEGVQIPQRMSQSDLARLCMGSRQRVNKILREWQNQSLVVMCDDRYVITSIERLAEEIELSER</sequence>
<dbReference type="InterPro" id="IPR036388">
    <property type="entry name" value="WH-like_DNA-bd_sf"/>
</dbReference>
<evidence type="ECO:0000313" key="6">
    <source>
        <dbReference type="EMBL" id="RMA82526.1"/>
    </source>
</evidence>
<name>A0A3M0ADB8_9GAMM</name>
<feature type="domain" description="HTH crp-type" evidence="5">
    <location>
        <begin position="153"/>
        <end position="226"/>
    </location>
</feature>
<proteinExistence type="predicted"/>
<evidence type="ECO:0000256" key="3">
    <source>
        <dbReference type="ARBA" id="ARBA00023163"/>
    </source>
</evidence>
<evidence type="ECO:0000313" key="7">
    <source>
        <dbReference type="Proteomes" id="UP000267187"/>
    </source>
</evidence>
<feature type="domain" description="Cyclic nucleotide-binding" evidence="4">
    <location>
        <begin position="19"/>
        <end position="121"/>
    </location>
</feature>
<evidence type="ECO:0000256" key="1">
    <source>
        <dbReference type="ARBA" id="ARBA00023015"/>
    </source>
</evidence>
<protein>
    <submittedName>
        <fullName evidence="6">Crp/Fnr family transcriptional regulator</fullName>
    </submittedName>
</protein>
<comment type="caution">
    <text evidence="6">The sequence shown here is derived from an EMBL/GenBank/DDBJ whole genome shotgun (WGS) entry which is preliminary data.</text>
</comment>
<dbReference type="GO" id="GO:0003677">
    <property type="term" value="F:DNA binding"/>
    <property type="evidence" value="ECO:0007669"/>
    <property type="project" value="UniProtKB-KW"/>
</dbReference>
<dbReference type="PROSITE" id="PS50042">
    <property type="entry name" value="CNMP_BINDING_3"/>
    <property type="match status" value="1"/>
</dbReference>
<keyword evidence="7" id="KW-1185">Reference proteome</keyword>
<keyword evidence="1" id="KW-0805">Transcription regulation</keyword>
<dbReference type="Gene3D" id="2.60.120.10">
    <property type="entry name" value="Jelly Rolls"/>
    <property type="match status" value="1"/>
</dbReference>
<keyword evidence="2" id="KW-0238">DNA-binding</keyword>
<evidence type="ECO:0000256" key="2">
    <source>
        <dbReference type="ARBA" id="ARBA00023125"/>
    </source>
</evidence>
<dbReference type="InterPro" id="IPR014710">
    <property type="entry name" value="RmlC-like_jellyroll"/>
</dbReference>
<accession>A0A3M0ADB8</accession>
<dbReference type="Pfam" id="PF13545">
    <property type="entry name" value="HTH_Crp_2"/>
    <property type="match status" value="1"/>
</dbReference>
<dbReference type="EMBL" id="REFJ01000001">
    <property type="protein sequence ID" value="RMA82526.1"/>
    <property type="molecule type" value="Genomic_DNA"/>
</dbReference>
<dbReference type="SUPFAM" id="SSF51206">
    <property type="entry name" value="cAMP-binding domain-like"/>
    <property type="match status" value="1"/>
</dbReference>
<gene>
    <name evidence="6" type="ORF">DFR27_0476</name>
</gene>
<evidence type="ECO:0000259" key="4">
    <source>
        <dbReference type="PROSITE" id="PS50042"/>
    </source>
</evidence>
<evidence type="ECO:0000259" key="5">
    <source>
        <dbReference type="PROSITE" id="PS51063"/>
    </source>
</evidence>
<dbReference type="GO" id="GO:0006355">
    <property type="term" value="P:regulation of DNA-templated transcription"/>
    <property type="evidence" value="ECO:0007669"/>
    <property type="project" value="InterPro"/>
</dbReference>
<dbReference type="RefSeq" id="WP_170150752.1">
    <property type="nucleotide sequence ID" value="NZ_REFJ01000001.1"/>
</dbReference>
<dbReference type="InterPro" id="IPR036390">
    <property type="entry name" value="WH_DNA-bd_sf"/>
</dbReference>
<dbReference type="SMART" id="SM00100">
    <property type="entry name" value="cNMP"/>
    <property type="match status" value="1"/>
</dbReference>
<dbReference type="PROSITE" id="PS51063">
    <property type="entry name" value="HTH_CRP_2"/>
    <property type="match status" value="1"/>
</dbReference>
<dbReference type="Gene3D" id="1.10.10.10">
    <property type="entry name" value="Winged helix-like DNA-binding domain superfamily/Winged helix DNA-binding domain"/>
    <property type="match status" value="1"/>
</dbReference>
<dbReference type="Pfam" id="PF00027">
    <property type="entry name" value="cNMP_binding"/>
    <property type="match status" value="1"/>
</dbReference>
<dbReference type="CDD" id="cd00038">
    <property type="entry name" value="CAP_ED"/>
    <property type="match status" value="1"/>
</dbReference>
<dbReference type="SUPFAM" id="SSF46785">
    <property type="entry name" value="Winged helix' DNA-binding domain"/>
    <property type="match status" value="1"/>
</dbReference>
<keyword evidence="3" id="KW-0804">Transcription</keyword>
<organism evidence="6 7">
    <name type="scientific">Umboniibacter marinipuniceus</name>
    <dbReference type="NCBI Taxonomy" id="569599"/>
    <lineage>
        <taxon>Bacteria</taxon>
        <taxon>Pseudomonadati</taxon>
        <taxon>Pseudomonadota</taxon>
        <taxon>Gammaproteobacteria</taxon>
        <taxon>Cellvibrionales</taxon>
        <taxon>Cellvibrionaceae</taxon>
        <taxon>Umboniibacter</taxon>
    </lineage>
</organism>
<reference evidence="6 7" key="1">
    <citation type="submission" date="2018-10" db="EMBL/GenBank/DDBJ databases">
        <title>Genomic Encyclopedia of Type Strains, Phase IV (KMG-IV): sequencing the most valuable type-strain genomes for metagenomic binning, comparative biology and taxonomic classification.</title>
        <authorList>
            <person name="Goeker M."/>
        </authorList>
    </citation>
    <scope>NUCLEOTIDE SEQUENCE [LARGE SCALE GENOMIC DNA]</scope>
    <source>
        <strain evidence="6 7">DSM 25080</strain>
    </source>
</reference>
<dbReference type="InterPro" id="IPR018490">
    <property type="entry name" value="cNMP-bd_dom_sf"/>
</dbReference>
<dbReference type="InterPro" id="IPR012318">
    <property type="entry name" value="HTH_CRP"/>
</dbReference>